<organism evidence="1 2">
    <name type="scientific">Photobacterium sp. (strain ATCC 43367)</name>
    <dbReference type="NCBI Taxonomy" id="379097"/>
    <lineage>
        <taxon>Bacteria</taxon>
        <taxon>Pseudomonadati</taxon>
        <taxon>Pseudomonadota</taxon>
        <taxon>Gammaproteobacteria</taxon>
        <taxon>Vibrionales</taxon>
        <taxon>Vibrionaceae</taxon>
        <taxon>Vibrio</taxon>
        <taxon>Vibrio oreintalis group</taxon>
    </lineage>
</organism>
<dbReference type="AlphaFoldDB" id="A0A0A5HZN6"/>
<sequence length="157" mass="17824">MEYQTWKVELGTHSKDELLFELSRNKINLNAYAVMLFMSQKFEISNERQTVELVKVSVRELGYSGGALFVDILDSAKGQNLMSCGLELALYLRLQYLSQPDGPLLTVASVPPFSDEMYPKGFYLSSNSTGLWLRGYRATEDVLWAPDSEFVFVKPYA</sequence>
<proteinExistence type="predicted"/>
<comment type="caution">
    <text evidence="1">The sequence shown here is derived from an EMBL/GenBank/DDBJ whole genome shotgun (WGS) entry which is preliminary data.</text>
</comment>
<evidence type="ECO:0000313" key="2">
    <source>
        <dbReference type="Proteomes" id="UP000030451"/>
    </source>
</evidence>
<name>A0A0A5HZN6_PHOS4</name>
<dbReference type="EMBL" id="JRWP01000013">
    <property type="protein sequence ID" value="KGY08979.1"/>
    <property type="molecule type" value="Genomic_DNA"/>
</dbReference>
<gene>
    <name evidence="1" type="ORF">NM06_09170</name>
</gene>
<reference evidence="1 2" key="1">
    <citation type="submission" date="2014-10" db="EMBL/GenBank/DDBJ databases">
        <title>Genome sequencing of Vibrio sinaloensis T08.</title>
        <authorList>
            <person name="Chan K.-G."/>
            <person name="Mohamad N.I."/>
        </authorList>
    </citation>
    <scope>NUCLEOTIDE SEQUENCE [LARGE SCALE GENOMIC DNA]</scope>
    <source>
        <strain evidence="1 2">T08</strain>
    </source>
</reference>
<dbReference type="Proteomes" id="UP000030451">
    <property type="component" value="Unassembled WGS sequence"/>
</dbReference>
<evidence type="ECO:0000313" key="1">
    <source>
        <dbReference type="EMBL" id="KGY08979.1"/>
    </source>
</evidence>
<protein>
    <recommendedName>
        <fullName evidence="3">Helicase</fullName>
    </recommendedName>
</protein>
<accession>A0A0A5HZN6</accession>
<evidence type="ECO:0008006" key="3">
    <source>
        <dbReference type="Google" id="ProtNLM"/>
    </source>
</evidence>